<evidence type="ECO:0000313" key="3">
    <source>
        <dbReference type="Proteomes" id="UP000626092"/>
    </source>
</evidence>
<name>A0A834HF58_RHOSS</name>
<dbReference type="Proteomes" id="UP000626092">
    <property type="component" value="Unassembled WGS sequence"/>
</dbReference>
<reference evidence="2" key="1">
    <citation type="submission" date="2019-11" db="EMBL/GenBank/DDBJ databases">
        <authorList>
            <person name="Liu Y."/>
            <person name="Hou J."/>
            <person name="Li T.-Q."/>
            <person name="Guan C.-H."/>
            <person name="Wu X."/>
            <person name="Wu H.-Z."/>
            <person name="Ling F."/>
            <person name="Zhang R."/>
            <person name="Shi X.-G."/>
            <person name="Ren J.-P."/>
            <person name="Chen E.-F."/>
            <person name="Sun J.-M."/>
        </authorList>
    </citation>
    <scope>NUCLEOTIDE SEQUENCE</scope>
    <source>
        <strain evidence="2">Adult_tree_wgs_1</strain>
        <tissue evidence="2">Leaves</tissue>
    </source>
</reference>
<dbReference type="OrthoDB" id="1731870at2759"/>
<evidence type="ECO:0000313" key="2">
    <source>
        <dbReference type="EMBL" id="KAF7151295.1"/>
    </source>
</evidence>
<accession>A0A834HF58</accession>
<dbReference type="Pfam" id="PF11834">
    <property type="entry name" value="KHA"/>
    <property type="match status" value="1"/>
</dbReference>
<keyword evidence="3" id="KW-1185">Reference proteome</keyword>
<protein>
    <recommendedName>
        <fullName evidence="1">KHA domain-containing protein</fullName>
    </recommendedName>
</protein>
<dbReference type="InterPro" id="IPR021789">
    <property type="entry name" value="KHA_dom"/>
</dbReference>
<comment type="caution">
    <text evidence="2">The sequence shown here is derived from an EMBL/GenBank/DDBJ whole genome shotgun (WGS) entry which is preliminary data.</text>
</comment>
<dbReference type="AlphaFoldDB" id="A0A834HF58"/>
<gene>
    <name evidence="2" type="ORF">RHSIM_Rhsim02G0185600</name>
</gene>
<dbReference type="PROSITE" id="PS51490">
    <property type="entry name" value="KHA"/>
    <property type="match status" value="1"/>
</dbReference>
<organism evidence="2 3">
    <name type="scientific">Rhododendron simsii</name>
    <name type="common">Sims's rhododendron</name>
    <dbReference type="NCBI Taxonomy" id="118357"/>
    <lineage>
        <taxon>Eukaryota</taxon>
        <taxon>Viridiplantae</taxon>
        <taxon>Streptophyta</taxon>
        <taxon>Embryophyta</taxon>
        <taxon>Tracheophyta</taxon>
        <taxon>Spermatophyta</taxon>
        <taxon>Magnoliopsida</taxon>
        <taxon>eudicotyledons</taxon>
        <taxon>Gunneridae</taxon>
        <taxon>Pentapetalae</taxon>
        <taxon>asterids</taxon>
        <taxon>Ericales</taxon>
        <taxon>Ericaceae</taxon>
        <taxon>Ericoideae</taxon>
        <taxon>Rhodoreae</taxon>
        <taxon>Rhododendron</taxon>
    </lineage>
</organism>
<dbReference type="EMBL" id="WJXA01000002">
    <property type="protein sequence ID" value="KAF7151295.1"/>
    <property type="molecule type" value="Genomic_DNA"/>
</dbReference>
<feature type="domain" description="KHA" evidence="1">
    <location>
        <begin position="21"/>
        <end position="86"/>
    </location>
</feature>
<proteinExistence type="predicted"/>
<sequence length="86" mass="9796">MRLFSRNITNFHAIIRHTPVRVIIHGHRLDDKTNDGGKMGKLIHLPDSVEDLLSLAEKKFGKRECTILAADGSQVEELRALRENDH</sequence>
<evidence type="ECO:0000259" key="1">
    <source>
        <dbReference type="PROSITE" id="PS51490"/>
    </source>
</evidence>